<dbReference type="EMBL" id="BART01008226">
    <property type="protein sequence ID" value="GAG70596.1"/>
    <property type="molecule type" value="Genomic_DNA"/>
</dbReference>
<organism evidence="1">
    <name type="scientific">marine sediment metagenome</name>
    <dbReference type="NCBI Taxonomy" id="412755"/>
    <lineage>
        <taxon>unclassified sequences</taxon>
        <taxon>metagenomes</taxon>
        <taxon>ecological metagenomes</taxon>
    </lineage>
</organism>
<name>X1BF16_9ZZZZ</name>
<evidence type="ECO:0000313" key="1">
    <source>
        <dbReference type="EMBL" id="GAG70596.1"/>
    </source>
</evidence>
<feature type="non-terminal residue" evidence="1">
    <location>
        <position position="1"/>
    </location>
</feature>
<reference evidence="1" key="1">
    <citation type="journal article" date="2014" name="Front. Microbiol.">
        <title>High frequency of phylogenetically diverse reductive dehalogenase-homologous genes in deep subseafloor sedimentary metagenomes.</title>
        <authorList>
            <person name="Kawai M."/>
            <person name="Futagami T."/>
            <person name="Toyoda A."/>
            <person name="Takaki Y."/>
            <person name="Nishi S."/>
            <person name="Hori S."/>
            <person name="Arai W."/>
            <person name="Tsubouchi T."/>
            <person name="Morono Y."/>
            <person name="Uchiyama I."/>
            <person name="Ito T."/>
            <person name="Fujiyama A."/>
            <person name="Inagaki F."/>
            <person name="Takami H."/>
        </authorList>
    </citation>
    <scope>NUCLEOTIDE SEQUENCE</scope>
    <source>
        <strain evidence="1">Expedition CK06-06</strain>
    </source>
</reference>
<dbReference type="AlphaFoldDB" id="X1BF16"/>
<gene>
    <name evidence="1" type="ORF">S01H4_18541</name>
</gene>
<comment type="caution">
    <text evidence="1">The sequence shown here is derived from an EMBL/GenBank/DDBJ whole genome shotgun (WGS) entry which is preliminary data.</text>
</comment>
<accession>X1BF16</accession>
<sequence length="137" mass="15716">FKSYGWPIVHGYEGTPDINSLGIYDDIMHLDLTKRRWVDIKYSFVLCLEVGEHIPAQHEQVFLDNVAEFTSKDLIFSWAVPGQGGKGHFNEQPNDYIISELLSRGLIYDEGASEKLRKFTSLKWFKQTVMIFSKGGI</sequence>
<evidence type="ECO:0008006" key="2">
    <source>
        <dbReference type="Google" id="ProtNLM"/>
    </source>
</evidence>
<protein>
    <recommendedName>
        <fullName evidence="2">Methyltransferase type 11 domain-containing protein</fullName>
    </recommendedName>
</protein>
<proteinExistence type="predicted"/>